<feature type="binding site" evidence="7">
    <location>
        <begin position="320"/>
        <end position="327"/>
    </location>
    <ligand>
        <name>ATP</name>
        <dbReference type="ChEBI" id="CHEBI:30616"/>
    </ligand>
</feature>
<accession>A0ABS3YMK6</accession>
<gene>
    <name evidence="7" type="primary">nadE</name>
    <name evidence="11" type="ORF">J7I42_02545</name>
</gene>
<comment type="function">
    <text evidence="7">Catalyzes the ATP-dependent amidation of deamido-NAD to form NAD. Uses L-glutamine as a nitrogen source.</text>
</comment>
<sequence length="571" mass="64462">MKIAIAQQNYHIGNFEDNTRKIMGAIQYAKSRKADLVIFSELSICGYPPRDFLEFDDFINECYKAIDIIKEQADTIGVIIGSPQRNPAKEGKDLFNAAWLLYDKKIAGVAHKTLLPNYDVFDEYRYFEPGFEWNVLEFKGKKIALTVCEDIWNLGDNPLYRHCPMDMLITQQPDLMINISASPFDYDHDQDREEIVRANVLKYGLPMFYCNAIGSQTEIVFDGGSLVMDANGQIVKEMKYFEEDFAIVNLDEIEVQKAKRKPMKAVPEFDKDMRVGKVEDPEKIIEYLTSDENIGQIKEALILGIRDYFRKMGFTKAILGSSGGIDSAVTQALATRALGRENVRAILMPSHFSTSHSVDDAEQLSKNLGNPYDIVPIKNVYDSLLHTLQPVFGDLPFGLAEENLQSRTRGNLLMGISNKFGYILLNTSNKSELSTGYGTLYGDMAGGLSVLGDVYKMQVFALANYLNRNGEIIPENIITKPPSAELRPDQKDSDSLPDYAVLDKVLYQYIEKRKGPKELIAMGIDEALVRRILKLVNSNEYKRNQFCPIIRVSCKAFGVGRRLPIVGKYLS</sequence>
<dbReference type="InterPro" id="IPR022310">
    <property type="entry name" value="NAD/GMP_synthase"/>
</dbReference>
<dbReference type="NCBIfam" id="TIGR00552">
    <property type="entry name" value="nadE"/>
    <property type="match status" value="1"/>
</dbReference>
<comment type="caution">
    <text evidence="7">Lacks conserved residue(s) required for the propagation of feature annotation.</text>
</comment>
<dbReference type="EMBL" id="JAGHKO010000001">
    <property type="protein sequence ID" value="MBO9199125.1"/>
    <property type="molecule type" value="Genomic_DNA"/>
</dbReference>
<dbReference type="EC" id="6.3.5.1" evidence="7 8"/>
<keyword evidence="6 7" id="KW-0520">NAD</keyword>
<dbReference type="SUPFAM" id="SSF56317">
    <property type="entry name" value="Carbon-nitrogen hydrolase"/>
    <property type="match status" value="1"/>
</dbReference>
<dbReference type="InterPro" id="IPR014729">
    <property type="entry name" value="Rossmann-like_a/b/a_fold"/>
</dbReference>
<evidence type="ECO:0000256" key="5">
    <source>
        <dbReference type="ARBA" id="ARBA00022840"/>
    </source>
</evidence>
<dbReference type="NCBIfam" id="NF010588">
    <property type="entry name" value="PRK13981.1"/>
    <property type="match status" value="1"/>
</dbReference>
<evidence type="ECO:0000256" key="1">
    <source>
        <dbReference type="ARBA" id="ARBA00005188"/>
    </source>
</evidence>
<comment type="catalytic activity">
    <reaction evidence="7 8">
        <text>deamido-NAD(+) + L-glutamine + ATP + H2O = L-glutamate + AMP + diphosphate + NAD(+) + H(+)</text>
        <dbReference type="Rhea" id="RHEA:24384"/>
        <dbReference type="ChEBI" id="CHEBI:15377"/>
        <dbReference type="ChEBI" id="CHEBI:15378"/>
        <dbReference type="ChEBI" id="CHEBI:29985"/>
        <dbReference type="ChEBI" id="CHEBI:30616"/>
        <dbReference type="ChEBI" id="CHEBI:33019"/>
        <dbReference type="ChEBI" id="CHEBI:57540"/>
        <dbReference type="ChEBI" id="CHEBI:58359"/>
        <dbReference type="ChEBI" id="CHEBI:58437"/>
        <dbReference type="ChEBI" id="CHEBI:456215"/>
        <dbReference type="EC" id="6.3.5.1"/>
    </reaction>
</comment>
<feature type="binding site" evidence="7">
    <location>
        <position position="427"/>
    </location>
    <ligand>
        <name>ATP</name>
        <dbReference type="ChEBI" id="CHEBI:30616"/>
    </ligand>
</feature>
<keyword evidence="5 7" id="KW-0067">ATP-binding</keyword>
<name>A0ABS3YMK6_9BACT</name>
<evidence type="ECO:0000256" key="6">
    <source>
        <dbReference type="ARBA" id="ARBA00023027"/>
    </source>
</evidence>
<feature type="binding site" evidence="7">
    <location>
        <position position="542"/>
    </location>
    <ligand>
        <name>deamido-NAD(+)</name>
        <dbReference type="ChEBI" id="CHEBI:58437"/>
        <note>ligand shared between two neighboring subunits</note>
    </ligand>
</feature>
<dbReference type="PROSITE" id="PS50263">
    <property type="entry name" value="CN_HYDROLASE"/>
    <property type="match status" value="1"/>
</dbReference>
<dbReference type="HAMAP" id="MF_02090">
    <property type="entry name" value="NadE_glutamine_dep"/>
    <property type="match status" value="1"/>
</dbReference>
<evidence type="ECO:0000256" key="7">
    <source>
        <dbReference type="HAMAP-Rule" id="MF_02090"/>
    </source>
</evidence>
<feature type="binding site" evidence="7">
    <location>
        <position position="118"/>
    </location>
    <ligand>
        <name>L-glutamine</name>
        <dbReference type="ChEBI" id="CHEBI:58359"/>
    </ligand>
</feature>
<feature type="active site" description="For glutaminase activity" evidence="7">
    <location>
        <position position="112"/>
    </location>
</feature>
<evidence type="ECO:0000256" key="4">
    <source>
        <dbReference type="ARBA" id="ARBA00022741"/>
    </source>
</evidence>
<dbReference type="RefSeq" id="WP_209137200.1">
    <property type="nucleotide sequence ID" value="NZ_JAGHKO010000001.1"/>
</dbReference>
<protein>
    <recommendedName>
        <fullName evidence="7 8">Glutamine-dependent NAD(+) synthetase</fullName>
        <ecNumber evidence="7 8">6.3.5.1</ecNumber>
    </recommendedName>
    <alternativeName>
        <fullName evidence="7 8">NAD(+) synthase [glutamine-hydrolyzing]</fullName>
    </alternativeName>
</protein>
<dbReference type="InterPro" id="IPR003010">
    <property type="entry name" value="C-N_Hydrolase"/>
</dbReference>
<feature type="active site" description="Proton acceptor; for glutaminase activity" evidence="7">
    <location>
        <position position="41"/>
    </location>
</feature>
<feature type="binding site" evidence="7">
    <location>
        <position position="182"/>
    </location>
    <ligand>
        <name>L-glutamine</name>
        <dbReference type="ChEBI" id="CHEBI:58359"/>
    </ligand>
</feature>
<dbReference type="CDD" id="cd07570">
    <property type="entry name" value="GAT_Gln-NAD-synth"/>
    <property type="match status" value="1"/>
</dbReference>
<dbReference type="Gene3D" id="3.40.50.620">
    <property type="entry name" value="HUPs"/>
    <property type="match status" value="1"/>
</dbReference>
<keyword evidence="4 7" id="KW-0547">Nucleotide-binding</keyword>
<dbReference type="PANTHER" id="PTHR23090">
    <property type="entry name" value="NH 3 /GLUTAMINE-DEPENDENT NAD + SYNTHETASE"/>
    <property type="match status" value="1"/>
</dbReference>
<dbReference type="Proteomes" id="UP000677244">
    <property type="component" value="Unassembled WGS sequence"/>
</dbReference>
<dbReference type="PIRSF" id="PIRSF006630">
    <property type="entry name" value="NADS_GAT"/>
    <property type="match status" value="1"/>
</dbReference>
<dbReference type="InterPro" id="IPR014445">
    <property type="entry name" value="Gln-dep_NAD_synthase"/>
</dbReference>
<feature type="binding site" evidence="7">
    <location>
        <position position="403"/>
    </location>
    <ligand>
        <name>deamido-NAD(+)</name>
        <dbReference type="ChEBI" id="CHEBI:58437"/>
        <note>ligand shared between two neighboring subunits</note>
    </ligand>
</feature>
<dbReference type="InterPro" id="IPR003694">
    <property type="entry name" value="NAD_synthase"/>
</dbReference>
<dbReference type="Pfam" id="PF02540">
    <property type="entry name" value="NAD_synthase"/>
    <property type="match status" value="1"/>
</dbReference>
<evidence type="ECO:0000256" key="3">
    <source>
        <dbReference type="ARBA" id="ARBA00022598"/>
    </source>
</evidence>
<evidence type="ECO:0000256" key="8">
    <source>
        <dbReference type="PIRNR" id="PIRNR006630"/>
    </source>
</evidence>
<comment type="pathway">
    <text evidence="1 7 8">Cofactor biosynthesis; NAD(+) biosynthesis; NAD(+) from deamido-NAD(+) (L-Gln route): step 1/1.</text>
</comment>
<evidence type="ECO:0000256" key="9">
    <source>
        <dbReference type="RuleBase" id="RU003811"/>
    </source>
</evidence>
<keyword evidence="12" id="KW-1185">Reference proteome</keyword>
<feature type="binding site" evidence="7">
    <location>
        <position position="432"/>
    </location>
    <ligand>
        <name>deamido-NAD(+)</name>
        <dbReference type="ChEBI" id="CHEBI:58437"/>
        <note>ligand shared between two neighboring subunits</note>
    </ligand>
</feature>
<dbReference type="Gene3D" id="3.60.110.10">
    <property type="entry name" value="Carbon-nitrogen hydrolase"/>
    <property type="match status" value="1"/>
</dbReference>
<dbReference type="Pfam" id="PF00795">
    <property type="entry name" value="CN_hydrolase"/>
    <property type="match status" value="1"/>
</dbReference>
<comment type="similarity">
    <text evidence="9">Belongs to the NAD synthetase family.</text>
</comment>
<feature type="domain" description="CN hydrolase" evidence="10">
    <location>
        <begin position="1"/>
        <end position="255"/>
    </location>
</feature>
<proteinExistence type="inferred from homology"/>
<evidence type="ECO:0000313" key="12">
    <source>
        <dbReference type="Proteomes" id="UP000677244"/>
    </source>
</evidence>
<comment type="caution">
    <text evidence="11">The sequence shown here is derived from an EMBL/GenBank/DDBJ whole genome shotgun (WGS) entry which is preliminary data.</text>
</comment>
<dbReference type="PANTHER" id="PTHR23090:SF9">
    <property type="entry name" value="GLUTAMINE-DEPENDENT NAD(+) SYNTHETASE"/>
    <property type="match status" value="1"/>
</dbReference>
<comment type="similarity">
    <text evidence="2 7 8">In the C-terminal section; belongs to the NAD synthetase family.</text>
</comment>
<keyword evidence="3 7" id="KW-0436">Ligase</keyword>
<evidence type="ECO:0000313" key="11">
    <source>
        <dbReference type="EMBL" id="MBO9199125.1"/>
    </source>
</evidence>
<dbReference type="SUPFAM" id="SSF52402">
    <property type="entry name" value="Adenine nucleotide alpha hydrolases-like"/>
    <property type="match status" value="1"/>
</dbReference>
<feature type="active site" description="Nucleophile; for glutaminase activity" evidence="7">
    <location>
        <position position="148"/>
    </location>
</feature>
<organism evidence="11 12">
    <name type="scientific">Niastella soli</name>
    <dbReference type="NCBI Taxonomy" id="2821487"/>
    <lineage>
        <taxon>Bacteria</taxon>
        <taxon>Pseudomonadati</taxon>
        <taxon>Bacteroidota</taxon>
        <taxon>Chitinophagia</taxon>
        <taxon>Chitinophagales</taxon>
        <taxon>Chitinophagaceae</taxon>
        <taxon>Niastella</taxon>
    </lineage>
</organism>
<dbReference type="InterPro" id="IPR036526">
    <property type="entry name" value="C-N_Hydrolase_sf"/>
</dbReference>
<evidence type="ECO:0000256" key="2">
    <source>
        <dbReference type="ARBA" id="ARBA00007145"/>
    </source>
</evidence>
<reference evidence="11 12" key="1">
    <citation type="submission" date="2021-03" db="EMBL/GenBank/DDBJ databases">
        <title>Assistant Professor.</title>
        <authorList>
            <person name="Huq M.A."/>
        </authorList>
    </citation>
    <scope>NUCLEOTIDE SEQUENCE [LARGE SCALE GENOMIC DNA]</scope>
    <source>
        <strain evidence="11 12">MAH-29</strain>
    </source>
</reference>
<dbReference type="CDD" id="cd00553">
    <property type="entry name" value="NAD_synthase"/>
    <property type="match status" value="1"/>
</dbReference>
<dbReference type="GO" id="GO:0003952">
    <property type="term" value="F:NAD+ synthase (glutamine-hydrolyzing) activity"/>
    <property type="evidence" value="ECO:0007669"/>
    <property type="project" value="UniProtKB-EC"/>
</dbReference>
<evidence type="ECO:0000259" key="10">
    <source>
        <dbReference type="PROSITE" id="PS50263"/>
    </source>
</evidence>